<gene>
    <name evidence="4" type="primary">phaR</name>
    <name evidence="3" type="ordered locus">Tmz1t_3121</name>
    <name evidence="4" type="ORF">E6Q80_04035</name>
</gene>
<dbReference type="Pfam" id="PF05233">
    <property type="entry name" value="PHB_acc"/>
    <property type="match status" value="2"/>
</dbReference>
<reference evidence="4 6" key="3">
    <citation type="submission" date="2018-09" db="EMBL/GenBank/DDBJ databases">
        <title>Metagenome Assembled Genomes from an Advanced Water Purification Facility.</title>
        <authorList>
            <person name="Stamps B.W."/>
            <person name="Spear J.R."/>
        </authorList>
    </citation>
    <scope>NUCLEOTIDE SEQUENCE [LARGE SCALE GENOMIC DNA]</scope>
    <source>
        <strain evidence="4">Bin_27_1</strain>
    </source>
</reference>
<organism evidence="3 5">
    <name type="scientific">Thauera aminoaromatica</name>
    <dbReference type="NCBI Taxonomy" id="164330"/>
    <lineage>
        <taxon>Bacteria</taxon>
        <taxon>Pseudomonadati</taxon>
        <taxon>Pseudomonadota</taxon>
        <taxon>Betaproteobacteria</taxon>
        <taxon>Rhodocyclales</taxon>
        <taxon>Zoogloeaceae</taxon>
        <taxon>Thauera</taxon>
    </lineage>
</organism>
<evidence type="ECO:0000259" key="1">
    <source>
        <dbReference type="Pfam" id="PF05233"/>
    </source>
</evidence>
<keyword evidence="5" id="KW-1185">Reference proteome</keyword>
<protein>
    <submittedName>
        <fullName evidence="4">Polyhydroxyalkanoate synthesis repressor PhaR</fullName>
    </submittedName>
    <submittedName>
        <fullName evidence="3">Polyhydroxyalkonate synthesis repressor, PhaR</fullName>
    </submittedName>
</protein>
<evidence type="ECO:0000313" key="3">
    <source>
        <dbReference type="EMBL" id="ACR01718.1"/>
    </source>
</evidence>
<dbReference type="STRING" id="85643.Tmz1t_3121"/>
<reference evidence="3 5" key="2">
    <citation type="journal article" date="2012" name="Stand. Genomic Sci.">
        <title>Complete genome sequence of Thauera aminoaromatica strain MZ1T.</title>
        <authorList>
            <person name="Jiang K."/>
            <person name="Sanseverino J."/>
            <person name="Chauhan A."/>
            <person name="Lucas S."/>
            <person name="Copeland A."/>
            <person name="Lapidus A."/>
            <person name="Del Rio T.G."/>
            <person name="Dalin E."/>
            <person name="Tice H."/>
            <person name="Bruce D."/>
            <person name="Goodwin L."/>
            <person name="Pitluck S."/>
            <person name="Sims D."/>
            <person name="Brettin T."/>
            <person name="Detter J.C."/>
            <person name="Han C."/>
            <person name="Chang Y.J."/>
            <person name="Larimer F."/>
            <person name="Land M."/>
            <person name="Hauser L."/>
            <person name="Kyrpides N.C."/>
            <person name="Mikhailova N."/>
            <person name="Moser S."/>
            <person name="Jegier P."/>
            <person name="Close D."/>
            <person name="Debruyn J.M."/>
            <person name="Wang Y."/>
            <person name="Layton A.C."/>
            <person name="Allen M.S."/>
            <person name="Sayler G.S."/>
        </authorList>
    </citation>
    <scope>NUCLEOTIDE SEQUENCE [LARGE SCALE GENOMIC DNA]</scope>
    <source>
        <strain evidence="3 5">MZ1T</strain>
    </source>
</reference>
<evidence type="ECO:0000313" key="5">
    <source>
        <dbReference type="Proteomes" id="UP000002186"/>
    </source>
</evidence>
<dbReference type="InterPro" id="IPR010134">
    <property type="entry name" value="PHA_reg_PhaR"/>
</dbReference>
<dbReference type="EMBL" id="SSFD01000054">
    <property type="protein sequence ID" value="TXH89752.1"/>
    <property type="molecule type" value="Genomic_DNA"/>
</dbReference>
<reference evidence="5" key="1">
    <citation type="submission" date="2009-05" db="EMBL/GenBank/DDBJ databases">
        <title>Complete sequence of chromosome of Thauera sp. MZ1T.</title>
        <authorList>
            <consortium name="US DOE Joint Genome Institute"/>
            <person name="Lucas S."/>
            <person name="Copeland A."/>
            <person name="Lapidus A."/>
            <person name="Glavina del Rio T."/>
            <person name="Dalin E."/>
            <person name="Tice H."/>
            <person name="Bruce D."/>
            <person name="Goodwin L."/>
            <person name="Pitluck S."/>
            <person name="Sims D."/>
            <person name="Brettin T."/>
            <person name="Detter J.C."/>
            <person name="Han C."/>
            <person name="Larimer F."/>
            <person name="Land M."/>
            <person name="Hauser L."/>
            <person name="Kyrpides N."/>
            <person name="Mikhailova N."/>
            <person name="Sayler G.S."/>
        </authorList>
    </citation>
    <scope>NUCLEOTIDE SEQUENCE [LARGE SCALE GENOMIC DNA]</scope>
    <source>
        <strain evidence="5">MZ1T</strain>
    </source>
</reference>
<name>C4KBE2_THASP</name>
<dbReference type="GO" id="GO:0006355">
    <property type="term" value="P:regulation of DNA-templated transcription"/>
    <property type="evidence" value="ECO:0007669"/>
    <property type="project" value="InterPro"/>
</dbReference>
<accession>C4KBE2</accession>
<dbReference type="eggNOG" id="COG5394">
    <property type="taxonomic scope" value="Bacteria"/>
</dbReference>
<dbReference type="RefSeq" id="WP_004266001.1">
    <property type="nucleotide sequence ID" value="NC_011662.2"/>
</dbReference>
<dbReference type="KEGG" id="tmz:Tmz1t_3121"/>
<dbReference type="Pfam" id="PF07879">
    <property type="entry name" value="PHB_acc_N"/>
    <property type="match status" value="1"/>
</dbReference>
<evidence type="ECO:0000313" key="6">
    <source>
        <dbReference type="Proteomes" id="UP000321192"/>
    </source>
</evidence>
<dbReference type="EMBL" id="CP001281">
    <property type="protein sequence ID" value="ACR01718.1"/>
    <property type="molecule type" value="Genomic_DNA"/>
</dbReference>
<dbReference type="Proteomes" id="UP000002186">
    <property type="component" value="Chromosome"/>
</dbReference>
<evidence type="ECO:0000259" key="2">
    <source>
        <dbReference type="Pfam" id="PF07879"/>
    </source>
</evidence>
<dbReference type="Proteomes" id="UP000321192">
    <property type="component" value="Unassembled WGS sequence"/>
</dbReference>
<dbReference type="HOGENOM" id="CLU_089210_1_0_4"/>
<dbReference type="OrthoDB" id="9795345at2"/>
<feature type="domain" description="PHB accumulation regulatory" evidence="1">
    <location>
        <begin position="125"/>
        <end position="161"/>
    </location>
</feature>
<evidence type="ECO:0000313" key="4">
    <source>
        <dbReference type="EMBL" id="TXH89752.1"/>
    </source>
</evidence>
<dbReference type="InterPro" id="IPR007897">
    <property type="entry name" value="PHB_accumulat"/>
</dbReference>
<feature type="domain" description="PHB accumulation regulatory" evidence="1">
    <location>
        <begin position="71"/>
        <end position="110"/>
    </location>
</feature>
<proteinExistence type="predicted"/>
<accession>A0A5C7T233</accession>
<feature type="domain" description="PHA accumulation regulator DNA-binding N-terminal" evidence="2">
    <location>
        <begin position="7"/>
        <end position="66"/>
    </location>
</feature>
<sequence>MPEQQRLIKKYPNRRLYDTRTSSYITLADVKDLVLGHEHFQVVDAKTGEDLTRSILLQIILEEEAGGAPMFTSDLLAHMIRFYGNAMQGMMGKYLESNIKAFTEMQVKLQDQARAIYGENSPVGQDLWAQFLNFQGPALQSMMGAYVDQSKKMFEQMQTQLESQTRNMFTGFQFPGYVRPEDAESAAPAALKGDGKK</sequence>
<dbReference type="InterPro" id="IPR012909">
    <property type="entry name" value="PHA_DNA-bd_N"/>
</dbReference>
<dbReference type="NCBIfam" id="TIGR01848">
    <property type="entry name" value="PHA_reg_PhaR"/>
    <property type="match status" value="1"/>
</dbReference>
<dbReference type="AlphaFoldDB" id="C4KBE2"/>